<evidence type="ECO:0000313" key="2">
    <source>
        <dbReference type="EMBL" id="KAJ8422401.1"/>
    </source>
</evidence>
<reference evidence="2" key="1">
    <citation type="submission" date="2022-04" db="EMBL/GenBank/DDBJ databases">
        <title>Carnegiea gigantea Genome sequencing and assembly v2.</title>
        <authorList>
            <person name="Copetti D."/>
            <person name="Sanderson M.J."/>
            <person name="Burquez A."/>
            <person name="Wojciechowski M.F."/>
        </authorList>
    </citation>
    <scope>NUCLEOTIDE SEQUENCE</scope>
    <source>
        <strain evidence="2">SGP5-SGP5p</strain>
        <tissue evidence="2">Aerial part</tissue>
    </source>
</reference>
<gene>
    <name evidence="2" type="ORF">Cgig2_029225</name>
</gene>
<dbReference type="Pfam" id="PF14372">
    <property type="entry name" value="hAT-like_RNase-H"/>
    <property type="match status" value="1"/>
</dbReference>
<dbReference type="Proteomes" id="UP001153076">
    <property type="component" value="Unassembled WGS sequence"/>
</dbReference>
<evidence type="ECO:0000313" key="3">
    <source>
        <dbReference type="Proteomes" id="UP001153076"/>
    </source>
</evidence>
<feature type="domain" description="hAT-like transposase RNase-H fold" evidence="1">
    <location>
        <begin position="102"/>
        <end position="154"/>
    </location>
</feature>
<dbReference type="OrthoDB" id="2610923at2759"/>
<accession>A0A9Q1GNF1</accession>
<comment type="caution">
    <text evidence="2">The sequence shown here is derived from an EMBL/GenBank/DDBJ whole genome shotgun (WGS) entry which is preliminary data.</text>
</comment>
<dbReference type="EMBL" id="JAKOGI010002263">
    <property type="protein sequence ID" value="KAJ8422401.1"/>
    <property type="molecule type" value="Genomic_DNA"/>
</dbReference>
<proteinExistence type="predicted"/>
<protein>
    <recommendedName>
        <fullName evidence="1">hAT-like transposase RNase-H fold domain-containing protein</fullName>
    </recommendedName>
</protein>
<dbReference type="GO" id="GO:0003677">
    <property type="term" value="F:DNA binding"/>
    <property type="evidence" value="ECO:0007669"/>
    <property type="project" value="InterPro"/>
</dbReference>
<dbReference type="InterPro" id="IPR025525">
    <property type="entry name" value="hAT-like_transposase_RNase-H"/>
</dbReference>
<dbReference type="AlphaFoldDB" id="A0A9Q1GNF1"/>
<sequence length="221" mass="25615">MYAKKEEFENSGKKNMNFVAINESNVTLGQLFSHLHDGKLHITKISQRAVHWIHIHESPFSILEEEGFNMMMKEAFPECKKTSRQNEKINRMQANDVERRTSIGSFHSFLQRNIKDKFDKFWSECNLLMSATAMLDARLKIVAIELTFSSFEMGSYTTNSRGSEVRSHVQYDVIDLMNSLAIIATQKAIQPSKPYLDLHFEEGRYTTTTIEALSFNYELRV</sequence>
<evidence type="ECO:0000259" key="1">
    <source>
        <dbReference type="Pfam" id="PF14372"/>
    </source>
</evidence>
<organism evidence="2 3">
    <name type="scientific">Carnegiea gigantea</name>
    <dbReference type="NCBI Taxonomy" id="171969"/>
    <lineage>
        <taxon>Eukaryota</taxon>
        <taxon>Viridiplantae</taxon>
        <taxon>Streptophyta</taxon>
        <taxon>Embryophyta</taxon>
        <taxon>Tracheophyta</taxon>
        <taxon>Spermatophyta</taxon>
        <taxon>Magnoliopsida</taxon>
        <taxon>eudicotyledons</taxon>
        <taxon>Gunneridae</taxon>
        <taxon>Pentapetalae</taxon>
        <taxon>Caryophyllales</taxon>
        <taxon>Cactineae</taxon>
        <taxon>Cactaceae</taxon>
        <taxon>Cactoideae</taxon>
        <taxon>Echinocereeae</taxon>
        <taxon>Carnegiea</taxon>
    </lineage>
</organism>
<name>A0A9Q1GNF1_9CARY</name>
<keyword evidence="3" id="KW-1185">Reference proteome</keyword>